<dbReference type="InterPro" id="IPR003594">
    <property type="entry name" value="HATPase_dom"/>
</dbReference>
<dbReference type="InterPro" id="IPR036890">
    <property type="entry name" value="HATPase_C_sf"/>
</dbReference>
<dbReference type="InterPro" id="IPR036097">
    <property type="entry name" value="HisK_dim/P_sf"/>
</dbReference>
<dbReference type="PROSITE" id="PS50112">
    <property type="entry name" value="PAS"/>
    <property type="match status" value="5"/>
</dbReference>
<protein>
    <recommendedName>
        <fullName evidence="2">histidine kinase</fullName>
        <ecNumber evidence="2">2.7.13.3</ecNumber>
    </recommendedName>
</protein>
<dbReference type="PANTHER" id="PTHR43304:SF1">
    <property type="entry name" value="PAC DOMAIN-CONTAINING PROTEIN"/>
    <property type="match status" value="1"/>
</dbReference>
<dbReference type="EC" id="2.7.13.3" evidence="2"/>
<dbReference type="InterPro" id="IPR005467">
    <property type="entry name" value="His_kinase_dom"/>
</dbReference>
<dbReference type="Pfam" id="PF00512">
    <property type="entry name" value="HisKA"/>
    <property type="match status" value="1"/>
</dbReference>
<accession>A0ABV9I8V8</accession>
<dbReference type="Proteomes" id="UP001595952">
    <property type="component" value="Unassembled WGS sequence"/>
</dbReference>
<feature type="domain" description="PAS" evidence="7">
    <location>
        <begin position="517"/>
        <end position="556"/>
    </location>
</feature>
<sequence length="1150" mass="128982">MLFDPAHIQGSSVGLEALLNALPSMTWCADARGLTTFVNQDLLAFTGRSADAFLHQRFAVAVHPEDRDSLQRCWEQAWMDVTTFRCEFRLERHDGTFRWIRSEARPLHAPSGELLGWIGSCTLIDDLKVAQEQATHLLQRVQRREERFQALAQATHQVVWSVVPPGAPPADDPAWPGLVGQHPALRPEAWTDLVHPDDLGATLQAVEQANDRRTPYVVEHRMRQPDGGYRLMQARAFPVLDEAGGVREWIGVHTDITETKEAEQVLRDSEQRYRALFEAMPNIVWTSSRDGQVRRFNEHWRRFTGLPTEPDGLSWLEAIHPEDRPRAVQARTEGLRTGHAYEVEFRLRRHDGAYRWHSCHIAPFSSGVASDSDGWLGYAVHIHDRKMAEESVQRSEARFRSLVTASTQVVWTTTPDGLAVSSQPSWEALTGQPCERSRGSGWTAALHPDDHDAVVQAWAEAVRTRTTYQIKHRLRGADGTYRWYVARAVPVWEAGGLVREWVGVHTDIHEHELAELSRLRLERLVNESHDLIGVTDLSGQFQYINPAGLALLGRSEATGYTWQDIAAPTEHDRFQAEIVPALRATGHWLGDLDLQQAPSGERLPVNANLMLISDPHTRQALNFAVTARDIRERQLAEAAQQDLNAVLVQHVADRSREVDRLARLNHQLLDSAGEGIFGLDREGRTIFANRAALTMTGFALEDLTGQAQHGLLEHAAADGTPYPAETCPLCRAARSGTPHIAEHEVFRRKDGQGMPVEYAMAPMFDEAGAFEGSVLNFRDISGRKRAEQDRARLARLVEESSDYIGIADPAHRILYLNRAGRALVGFDEHESVGEIAGLVHESDRDRFVTEILPQVDAKGWWKGDLNLRHTVTGEAIAVSRTVFSMTDPVTGRTNGYGTITRDVRDRLAVERALQRSNTELQRRMAELEQFAYVASHDLQEPLRTVTSFSQLLVNRYGHEFDERGHLYARLITEATTRLGDLLQDLQTYTRVTSGLGEAGPVNTQRVLAEVLQTLGAQVQHTGAQVVTGVLPTVLGHPSQFRQLFLNLIGNALKFTVAGWAPLVQVEAVQEDDMWRFSVSDNGLGIAPEFHERIFTIFQRLHGRDKYEGNGIGLALARKIVERHGGRLWLDSTPGEGSTFFFTWPVHEERA</sequence>
<feature type="domain" description="PAS" evidence="7">
    <location>
        <begin position="667"/>
        <end position="706"/>
    </location>
</feature>
<dbReference type="Gene3D" id="3.30.565.10">
    <property type="entry name" value="Histidine kinase-like ATPase, C-terminal domain"/>
    <property type="match status" value="1"/>
</dbReference>
<proteinExistence type="predicted"/>
<feature type="domain" description="PAC" evidence="8">
    <location>
        <begin position="216"/>
        <end position="268"/>
    </location>
</feature>
<dbReference type="PROSITE" id="PS50113">
    <property type="entry name" value="PAC"/>
    <property type="match status" value="5"/>
</dbReference>
<dbReference type="EMBL" id="JBHSEI010000005">
    <property type="protein sequence ID" value="MFC4638358.1"/>
    <property type="molecule type" value="Genomic_DNA"/>
</dbReference>
<evidence type="ECO:0000256" key="5">
    <source>
        <dbReference type="ARBA" id="ARBA00022777"/>
    </source>
</evidence>
<dbReference type="InterPro" id="IPR052162">
    <property type="entry name" value="Sensor_kinase/Photoreceptor"/>
</dbReference>
<dbReference type="RefSeq" id="WP_380061364.1">
    <property type="nucleotide sequence ID" value="NZ_JBHSEI010000005.1"/>
</dbReference>
<evidence type="ECO:0000256" key="4">
    <source>
        <dbReference type="ARBA" id="ARBA00022679"/>
    </source>
</evidence>
<feature type="domain" description="PAC" evidence="8">
    <location>
        <begin position="341"/>
        <end position="394"/>
    </location>
</feature>
<dbReference type="PANTHER" id="PTHR43304">
    <property type="entry name" value="PHYTOCHROME-LIKE PROTEIN CPH1"/>
    <property type="match status" value="1"/>
</dbReference>
<evidence type="ECO:0000256" key="3">
    <source>
        <dbReference type="ARBA" id="ARBA00022553"/>
    </source>
</evidence>
<dbReference type="InterPro" id="IPR001610">
    <property type="entry name" value="PAC"/>
</dbReference>
<keyword evidence="5" id="KW-0418">Kinase</keyword>
<dbReference type="SUPFAM" id="SSF47384">
    <property type="entry name" value="Homodimeric domain of signal transducing histidine kinase"/>
    <property type="match status" value="1"/>
</dbReference>
<dbReference type="PRINTS" id="PR00344">
    <property type="entry name" value="BCTRLSENSOR"/>
</dbReference>
<reference evidence="10" key="1">
    <citation type="journal article" date="2019" name="Int. J. Syst. Evol. Microbiol.">
        <title>The Global Catalogue of Microorganisms (GCM) 10K type strain sequencing project: providing services to taxonomists for standard genome sequencing and annotation.</title>
        <authorList>
            <consortium name="The Broad Institute Genomics Platform"/>
            <consortium name="The Broad Institute Genome Sequencing Center for Infectious Disease"/>
            <person name="Wu L."/>
            <person name="Ma J."/>
        </authorList>
    </citation>
    <scope>NUCLEOTIDE SEQUENCE [LARGE SCALE GENOMIC DNA]</scope>
    <source>
        <strain evidence="10">CCUG 55995</strain>
    </source>
</reference>
<dbReference type="NCBIfam" id="TIGR00229">
    <property type="entry name" value="sensory_box"/>
    <property type="match status" value="7"/>
</dbReference>
<dbReference type="InterPro" id="IPR013655">
    <property type="entry name" value="PAS_fold_3"/>
</dbReference>
<dbReference type="CDD" id="cd00130">
    <property type="entry name" value="PAS"/>
    <property type="match status" value="7"/>
</dbReference>
<dbReference type="SUPFAM" id="SSF55874">
    <property type="entry name" value="ATPase domain of HSP90 chaperone/DNA topoisomerase II/histidine kinase"/>
    <property type="match status" value="1"/>
</dbReference>
<evidence type="ECO:0000259" key="6">
    <source>
        <dbReference type="PROSITE" id="PS50109"/>
    </source>
</evidence>
<dbReference type="SMART" id="SM00387">
    <property type="entry name" value="HATPase_c"/>
    <property type="match status" value="1"/>
</dbReference>
<organism evidence="9 10">
    <name type="scientific">Deinococcus hohokamensis</name>
    <dbReference type="NCBI Taxonomy" id="309883"/>
    <lineage>
        <taxon>Bacteria</taxon>
        <taxon>Thermotogati</taxon>
        <taxon>Deinococcota</taxon>
        <taxon>Deinococci</taxon>
        <taxon>Deinococcales</taxon>
        <taxon>Deinococcaceae</taxon>
        <taxon>Deinococcus</taxon>
    </lineage>
</organism>
<evidence type="ECO:0000313" key="10">
    <source>
        <dbReference type="Proteomes" id="UP001595952"/>
    </source>
</evidence>
<dbReference type="SUPFAM" id="SSF55785">
    <property type="entry name" value="PYP-like sensor domain (PAS domain)"/>
    <property type="match status" value="7"/>
</dbReference>
<evidence type="ECO:0000256" key="2">
    <source>
        <dbReference type="ARBA" id="ARBA00012438"/>
    </source>
</evidence>
<dbReference type="PROSITE" id="PS50109">
    <property type="entry name" value="HIS_KIN"/>
    <property type="match status" value="1"/>
</dbReference>
<dbReference type="Gene3D" id="3.30.450.20">
    <property type="entry name" value="PAS domain"/>
    <property type="match status" value="7"/>
</dbReference>
<dbReference type="InterPro" id="IPR000700">
    <property type="entry name" value="PAS-assoc_C"/>
</dbReference>
<feature type="domain" description="PAC" evidence="8">
    <location>
        <begin position="739"/>
        <end position="792"/>
    </location>
</feature>
<comment type="catalytic activity">
    <reaction evidence="1">
        <text>ATP + protein L-histidine = ADP + protein N-phospho-L-histidine.</text>
        <dbReference type="EC" id="2.7.13.3"/>
    </reaction>
</comment>
<feature type="domain" description="PAC" evidence="8">
    <location>
        <begin position="84"/>
        <end position="136"/>
    </location>
</feature>
<dbReference type="CDD" id="cd00082">
    <property type="entry name" value="HisKA"/>
    <property type="match status" value="1"/>
</dbReference>
<keyword evidence="10" id="KW-1185">Reference proteome</keyword>
<keyword evidence="4" id="KW-0808">Transferase</keyword>
<feature type="domain" description="PAS" evidence="7">
    <location>
        <begin position="789"/>
        <end position="858"/>
    </location>
</feature>
<feature type="domain" description="PAS" evidence="7">
    <location>
        <begin position="269"/>
        <end position="338"/>
    </location>
</feature>
<dbReference type="SMART" id="SM00388">
    <property type="entry name" value="HisKA"/>
    <property type="match status" value="1"/>
</dbReference>
<dbReference type="Pfam" id="PF08447">
    <property type="entry name" value="PAS_3"/>
    <property type="match status" value="4"/>
</dbReference>
<dbReference type="Pfam" id="PF13426">
    <property type="entry name" value="PAS_9"/>
    <property type="match status" value="2"/>
</dbReference>
<dbReference type="Pfam" id="PF02518">
    <property type="entry name" value="HATPase_c"/>
    <property type="match status" value="1"/>
</dbReference>
<feature type="domain" description="PAS" evidence="7">
    <location>
        <begin position="11"/>
        <end position="72"/>
    </location>
</feature>
<gene>
    <name evidence="9" type="ORF">ACFO0D_08370</name>
</gene>
<dbReference type="InterPro" id="IPR000014">
    <property type="entry name" value="PAS"/>
</dbReference>
<dbReference type="InterPro" id="IPR013656">
    <property type="entry name" value="PAS_4"/>
</dbReference>
<dbReference type="Gene3D" id="1.10.287.130">
    <property type="match status" value="1"/>
</dbReference>
<dbReference type="SMART" id="SM00091">
    <property type="entry name" value="PAS"/>
    <property type="match status" value="7"/>
</dbReference>
<evidence type="ECO:0000313" key="9">
    <source>
        <dbReference type="EMBL" id="MFC4638358.1"/>
    </source>
</evidence>
<name>A0ABV9I8V8_9DEIO</name>
<dbReference type="InterPro" id="IPR035965">
    <property type="entry name" value="PAS-like_dom_sf"/>
</dbReference>
<evidence type="ECO:0000256" key="1">
    <source>
        <dbReference type="ARBA" id="ARBA00000085"/>
    </source>
</evidence>
<keyword evidence="3" id="KW-0597">Phosphoprotein</keyword>
<comment type="caution">
    <text evidence="9">The sequence shown here is derived from an EMBL/GenBank/DDBJ whole genome shotgun (WGS) entry which is preliminary data.</text>
</comment>
<dbReference type="InterPro" id="IPR004358">
    <property type="entry name" value="Sig_transdc_His_kin-like_C"/>
</dbReference>
<feature type="domain" description="PAC" evidence="8">
    <location>
        <begin position="468"/>
        <end position="520"/>
    </location>
</feature>
<feature type="domain" description="Histidine kinase" evidence="6">
    <location>
        <begin position="933"/>
        <end position="1147"/>
    </location>
</feature>
<evidence type="ECO:0000259" key="7">
    <source>
        <dbReference type="PROSITE" id="PS50112"/>
    </source>
</evidence>
<dbReference type="Pfam" id="PF08448">
    <property type="entry name" value="PAS_4"/>
    <property type="match status" value="1"/>
</dbReference>
<dbReference type="InterPro" id="IPR003661">
    <property type="entry name" value="HisK_dim/P_dom"/>
</dbReference>
<dbReference type="SMART" id="SM00086">
    <property type="entry name" value="PAC"/>
    <property type="match status" value="6"/>
</dbReference>
<evidence type="ECO:0000259" key="8">
    <source>
        <dbReference type="PROSITE" id="PS50113"/>
    </source>
</evidence>